<dbReference type="AlphaFoldDB" id="A0AA41Q9T4"/>
<dbReference type="Gene3D" id="1.10.10.10">
    <property type="entry name" value="Winged helix-like DNA-binding domain superfamily/Winged helix DNA-binding domain"/>
    <property type="match status" value="1"/>
</dbReference>
<dbReference type="SMART" id="SM00420">
    <property type="entry name" value="HTH_DEOR"/>
    <property type="match status" value="1"/>
</dbReference>
<dbReference type="PROSITE" id="PS51000">
    <property type="entry name" value="HTH_DEOR_2"/>
    <property type="match status" value="1"/>
</dbReference>
<feature type="compositionally biased region" description="Low complexity" evidence="4">
    <location>
        <begin position="72"/>
        <end position="83"/>
    </location>
</feature>
<evidence type="ECO:0000256" key="3">
    <source>
        <dbReference type="ARBA" id="ARBA00023163"/>
    </source>
</evidence>
<protein>
    <submittedName>
        <fullName evidence="6">Substrate-binding domain-containing protein</fullName>
    </submittedName>
</protein>
<proteinExistence type="predicted"/>
<keyword evidence="7" id="KW-1185">Reference proteome</keyword>
<sequence length="394" mass="41201">MTAESTLLPSERRARLVAELRANGSARVTDLARTLGVTPVTVRRDLLQLAQEGVLEKVHGGARLPATDEADTGPARAGTPAAGLGAGPGAADAGPGGVGRGLRTIGMVVPSLDYYWPEVIRGARTTAPGAGVRIILRGSSYEAGEVRRQVAALVGGAGSGVDGVLVAPPTEGDEGTELALWLSTLEVPVVLMERRATVGPYQEHLESVVTDHALGAGLAVRHLAAEGHRRIGLVTTRYSPTSRGVRQGWQETVETLGLDRDVPDLATVNHSEAAWAKDVGRILDACRPGPGGPGTSGATALLVHSDPEAISLAQRAQERGLRIPQDLAIVAYDDEVAALADPPITAIRPPKSTIGATAVELLARRIEQGRDRPVHRVLLSPRLIVRASSVTPRH</sequence>
<dbReference type="InterPro" id="IPR046335">
    <property type="entry name" value="LacI/GalR-like_sensor"/>
</dbReference>
<evidence type="ECO:0000256" key="2">
    <source>
        <dbReference type="ARBA" id="ARBA00023125"/>
    </source>
</evidence>
<evidence type="ECO:0000313" key="7">
    <source>
        <dbReference type="Proteomes" id="UP001165405"/>
    </source>
</evidence>
<dbReference type="EMBL" id="JAKGSG010000005">
    <property type="protein sequence ID" value="MCF4119500.1"/>
    <property type="molecule type" value="Genomic_DNA"/>
</dbReference>
<dbReference type="InterPro" id="IPR036388">
    <property type="entry name" value="WH-like_DNA-bd_sf"/>
</dbReference>
<organism evidence="6 7">
    <name type="scientific">Antribacter soli</name>
    <dbReference type="NCBI Taxonomy" id="2910976"/>
    <lineage>
        <taxon>Bacteria</taxon>
        <taxon>Bacillati</taxon>
        <taxon>Actinomycetota</taxon>
        <taxon>Actinomycetes</taxon>
        <taxon>Micrococcales</taxon>
        <taxon>Promicromonosporaceae</taxon>
        <taxon>Antribacter</taxon>
    </lineage>
</organism>
<accession>A0AA41Q9T4</accession>
<keyword evidence="1" id="KW-0805">Transcription regulation</keyword>
<reference evidence="6" key="1">
    <citation type="submission" date="2022-01" db="EMBL/GenBank/DDBJ databases">
        <title>Antribacter sp. nov., isolated from Guizhou of China.</title>
        <authorList>
            <person name="Chengliang C."/>
            <person name="Ya Z."/>
        </authorList>
    </citation>
    <scope>NUCLEOTIDE SEQUENCE</scope>
    <source>
        <strain evidence="6">KLBMP 9083</strain>
    </source>
</reference>
<dbReference type="PANTHER" id="PTHR30146:SF155">
    <property type="entry name" value="ALANINE RACEMASE"/>
    <property type="match status" value="1"/>
</dbReference>
<dbReference type="GO" id="GO:0003700">
    <property type="term" value="F:DNA-binding transcription factor activity"/>
    <property type="evidence" value="ECO:0007669"/>
    <property type="project" value="InterPro"/>
</dbReference>
<feature type="domain" description="HTH deoR-type" evidence="5">
    <location>
        <begin position="9"/>
        <end position="64"/>
    </location>
</feature>
<comment type="caution">
    <text evidence="6">The sequence shown here is derived from an EMBL/GenBank/DDBJ whole genome shotgun (WGS) entry which is preliminary data.</text>
</comment>
<dbReference type="RefSeq" id="WP_236087195.1">
    <property type="nucleotide sequence ID" value="NZ_JAKGSG010000005.1"/>
</dbReference>
<evidence type="ECO:0000259" key="5">
    <source>
        <dbReference type="PROSITE" id="PS51000"/>
    </source>
</evidence>
<dbReference type="InterPro" id="IPR001034">
    <property type="entry name" value="DeoR_HTH"/>
</dbReference>
<keyword evidence="3" id="KW-0804">Transcription</keyword>
<dbReference type="SUPFAM" id="SSF53822">
    <property type="entry name" value="Periplasmic binding protein-like I"/>
    <property type="match status" value="1"/>
</dbReference>
<dbReference type="Gene3D" id="3.40.50.2300">
    <property type="match status" value="2"/>
</dbReference>
<dbReference type="PRINTS" id="PR00037">
    <property type="entry name" value="HTHLACR"/>
</dbReference>
<dbReference type="PROSITE" id="PS00894">
    <property type="entry name" value="HTH_DEOR_1"/>
    <property type="match status" value="1"/>
</dbReference>
<evidence type="ECO:0000313" key="6">
    <source>
        <dbReference type="EMBL" id="MCF4119500.1"/>
    </source>
</evidence>
<evidence type="ECO:0000256" key="1">
    <source>
        <dbReference type="ARBA" id="ARBA00023015"/>
    </source>
</evidence>
<name>A0AA41Q9T4_9MICO</name>
<dbReference type="SUPFAM" id="SSF46785">
    <property type="entry name" value="Winged helix' DNA-binding domain"/>
    <property type="match status" value="1"/>
</dbReference>
<dbReference type="Pfam" id="PF08220">
    <property type="entry name" value="HTH_DeoR"/>
    <property type="match status" value="1"/>
</dbReference>
<dbReference type="Pfam" id="PF13377">
    <property type="entry name" value="Peripla_BP_3"/>
    <property type="match status" value="1"/>
</dbReference>
<dbReference type="GO" id="GO:0000976">
    <property type="term" value="F:transcription cis-regulatory region binding"/>
    <property type="evidence" value="ECO:0007669"/>
    <property type="project" value="TreeGrafter"/>
</dbReference>
<dbReference type="Proteomes" id="UP001165405">
    <property type="component" value="Unassembled WGS sequence"/>
</dbReference>
<feature type="region of interest" description="Disordered" evidence="4">
    <location>
        <begin position="61"/>
        <end position="90"/>
    </location>
</feature>
<dbReference type="InterPro" id="IPR028082">
    <property type="entry name" value="Peripla_BP_I"/>
</dbReference>
<dbReference type="InterPro" id="IPR036390">
    <property type="entry name" value="WH_DNA-bd_sf"/>
</dbReference>
<evidence type="ECO:0000256" key="4">
    <source>
        <dbReference type="SAM" id="MobiDB-lite"/>
    </source>
</evidence>
<keyword evidence="2" id="KW-0238">DNA-binding</keyword>
<gene>
    <name evidence="6" type="ORF">L1785_00720</name>
</gene>
<dbReference type="PANTHER" id="PTHR30146">
    <property type="entry name" value="LACI-RELATED TRANSCRIPTIONAL REPRESSOR"/>
    <property type="match status" value="1"/>
</dbReference>
<dbReference type="InterPro" id="IPR018356">
    <property type="entry name" value="Tscrpt_reg_HTH_DeoR_CS"/>
</dbReference>